<accession>A0A498BWG5</accession>
<keyword evidence="2" id="KW-0456">Lyase</keyword>
<keyword evidence="1" id="KW-0479">Metal-binding</keyword>
<comment type="caution">
    <text evidence="3">The sequence shown here is derived from an EMBL/GenBank/DDBJ whole genome shotgun (WGS) entry which is preliminary data.</text>
</comment>
<evidence type="ECO:0000313" key="3">
    <source>
        <dbReference type="EMBL" id="RLK47339.1"/>
    </source>
</evidence>
<sequence>MTPLIACAHGTRSEKGRETIAALVAAVADLLPDVDVLPAFVDVQEPEIDDVVAVAASAPVVVPVLLSRGFHTRVDIARAVGSRAGSVQTAPLGPHPLLAEVVRDRIAAAVDVAGGDHIVFAAAGSTDPRAVDDVEAQVALLRTLVSAPVSIGYAAGASPTIADAVAAARAAGATRVIAASYVLAPGFFADVVVRAGADVTTDVLGADERIARVVVERYRAALGAAAG</sequence>
<dbReference type="PANTHER" id="PTHR33542:SF5">
    <property type="entry name" value="FERROCHELATASE CHE1"/>
    <property type="match status" value="1"/>
</dbReference>
<dbReference type="Pfam" id="PF01903">
    <property type="entry name" value="CbiX"/>
    <property type="match status" value="2"/>
</dbReference>
<dbReference type="SUPFAM" id="SSF53800">
    <property type="entry name" value="Chelatase"/>
    <property type="match status" value="1"/>
</dbReference>
<dbReference type="OrthoDB" id="7345302at2"/>
<dbReference type="PANTHER" id="PTHR33542">
    <property type="entry name" value="SIROHYDROCHLORIN FERROCHELATASE, CHLOROPLASTIC"/>
    <property type="match status" value="1"/>
</dbReference>
<gene>
    <name evidence="3" type="ORF">C7474_1912</name>
</gene>
<dbReference type="RefSeq" id="WP_121059427.1">
    <property type="nucleotide sequence ID" value="NZ_RCDB01000003.1"/>
</dbReference>
<dbReference type="InterPro" id="IPR002762">
    <property type="entry name" value="CbiX-like"/>
</dbReference>
<dbReference type="GO" id="GO:0016829">
    <property type="term" value="F:lyase activity"/>
    <property type="evidence" value="ECO:0007669"/>
    <property type="project" value="UniProtKB-KW"/>
</dbReference>
<dbReference type="GO" id="GO:0046872">
    <property type="term" value="F:metal ion binding"/>
    <property type="evidence" value="ECO:0007669"/>
    <property type="project" value="UniProtKB-KW"/>
</dbReference>
<reference evidence="3 4" key="1">
    <citation type="journal article" date="2015" name="Stand. Genomic Sci.">
        <title>Genomic Encyclopedia of Bacterial and Archaeal Type Strains, Phase III: the genomes of soil and plant-associated and newly described type strains.</title>
        <authorList>
            <person name="Whitman W.B."/>
            <person name="Woyke T."/>
            <person name="Klenk H.P."/>
            <person name="Zhou Y."/>
            <person name="Lilburn T.G."/>
            <person name="Beck B.J."/>
            <person name="De Vos P."/>
            <person name="Vandamme P."/>
            <person name="Eisen J.A."/>
            <person name="Garrity G."/>
            <person name="Hugenholtz P."/>
            <person name="Kyrpides N.C."/>
        </authorList>
    </citation>
    <scope>NUCLEOTIDE SEQUENCE [LARGE SCALE GENOMIC DNA]</scope>
    <source>
        <strain evidence="3 4">S2T63</strain>
    </source>
</reference>
<dbReference type="AlphaFoldDB" id="A0A498BWG5"/>
<keyword evidence="4" id="KW-1185">Reference proteome</keyword>
<proteinExistence type="predicted"/>
<evidence type="ECO:0000256" key="2">
    <source>
        <dbReference type="ARBA" id="ARBA00023239"/>
    </source>
</evidence>
<dbReference type="Gene3D" id="3.40.50.1400">
    <property type="match status" value="2"/>
</dbReference>
<organism evidence="3 4">
    <name type="scientific">Microbacterium telephonicum</name>
    <dbReference type="NCBI Taxonomy" id="1714841"/>
    <lineage>
        <taxon>Bacteria</taxon>
        <taxon>Bacillati</taxon>
        <taxon>Actinomycetota</taxon>
        <taxon>Actinomycetes</taxon>
        <taxon>Micrococcales</taxon>
        <taxon>Microbacteriaceae</taxon>
        <taxon>Microbacterium</taxon>
    </lineage>
</organism>
<dbReference type="EMBL" id="RCDB01000003">
    <property type="protein sequence ID" value="RLK47339.1"/>
    <property type="molecule type" value="Genomic_DNA"/>
</dbReference>
<evidence type="ECO:0000313" key="4">
    <source>
        <dbReference type="Proteomes" id="UP000273158"/>
    </source>
</evidence>
<dbReference type="Proteomes" id="UP000273158">
    <property type="component" value="Unassembled WGS sequence"/>
</dbReference>
<name>A0A498BWG5_9MICO</name>
<dbReference type="InterPro" id="IPR050963">
    <property type="entry name" value="Sirohydro_Cobaltochel/CbiX"/>
</dbReference>
<protein>
    <submittedName>
        <fullName evidence="3">Sirohydrochlorin ferrochelatase</fullName>
    </submittedName>
</protein>
<evidence type="ECO:0000256" key="1">
    <source>
        <dbReference type="ARBA" id="ARBA00022723"/>
    </source>
</evidence>